<proteinExistence type="predicted"/>
<protein>
    <recommendedName>
        <fullName evidence="3">NlpE N-terminal domain-containing protein</fullName>
    </recommendedName>
</protein>
<dbReference type="RefSeq" id="WP_386783157.1">
    <property type="nucleotide sequence ID" value="NZ_JBHTIC010000017.1"/>
</dbReference>
<gene>
    <name evidence="1" type="ORF">ACFQZW_11560</name>
</gene>
<sequence length="145" mass="17091">MKKMIQILIILFGLVSTKSVSQNVGTNYIRGENSTYCGEKEYYFTFLSKAFIKTDNESGEKSYGPSKITQTDYDNNGYYFEIRTPNFLLDEEGISEYRKYYHYSHKILYDRRGGEILYVYELNMDSNINVGKFYFTLDGYKIFCN</sequence>
<dbReference type="Proteomes" id="UP001597032">
    <property type="component" value="Unassembled WGS sequence"/>
</dbReference>
<reference evidence="2" key="1">
    <citation type="journal article" date="2019" name="Int. J. Syst. Evol. Microbiol.">
        <title>The Global Catalogue of Microorganisms (GCM) 10K type strain sequencing project: providing services to taxonomists for standard genome sequencing and annotation.</title>
        <authorList>
            <consortium name="The Broad Institute Genomics Platform"/>
            <consortium name="The Broad Institute Genome Sequencing Center for Infectious Disease"/>
            <person name="Wu L."/>
            <person name="Ma J."/>
        </authorList>
    </citation>
    <scope>NUCLEOTIDE SEQUENCE [LARGE SCALE GENOMIC DNA]</scope>
    <source>
        <strain evidence="2">CCUG 60022</strain>
    </source>
</reference>
<keyword evidence="2" id="KW-1185">Reference proteome</keyword>
<comment type="caution">
    <text evidence="1">The sequence shown here is derived from an EMBL/GenBank/DDBJ whole genome shotgun (WGS) entry which is preliminary data.</text>
</comment>
<name>A0ABW2ZC39_9FLAO</name>
<dbReference type="EMBL" id="JBHTIC010000017">
    <property type="protein sequence ID" value="MFD0762719.1"/>
    <property type="molecule type" value="Genomic_DNA"/>
</dbReference>
<evidence type="ECO:0000313" key="1">
    <source>
        <dbReference type="EMBL" id="MFD0762719.1"/>
    </source>
</evidence>
<evidence type="ECO:0000313" key="2">
    <source>
        <dbReference type="Proteomes" id="UP001597032"/>
    </source>
</evidence>
<accession>A0ABW2ZC39</accession>
<organism evidence="1 2">
    <name type="scientific">Lutibacter aestuarii</name>
    <dbReference type="NCBI Taxonomy" id="861111"/>
    <lineage>
        <taxon>Bacteria</taxon>
        <taxon>Pseudomonadati</taxon>
        <taxon>Bacteroidota</taxon>
        <taxon>Flavobacteriia</taxon>
        <taxon>Flavobacteriales</taxon>
        <taxon>Flavobacteriaceae</taxon>
        <taxon>Lutibacter</taxon>
    </lineage>
</organism>
<evidence type="ECO:0008006" key="3">
    <source>
        <dbReference type="Google" id="ProtNLM"/>
    </source>
</evidence>